<dbReference type="CDD" id="cd13123">
    <property type="entry name" value="MATE_MurJ_like"/>
    <property type="match status" value="1"/>
</dbReference>
<dbReference type="InterPro" id="IPR004268">
    <property type="entry name" value="MurJ"/>
</dbReference>
<feature type="transmembrane region" description="Helical" evidence="8">
    <location>
        <begin position="477"/>
        <end position="496"/>
    </location>
</feature>
<accession>A0A448UY16</accession>
<proteinExistence type="predicted"/>
<evidence type="ECO:0000313" key="9">
    <source>
        <dbReference type="EMBL" id="VEJ30744.1"/>
    </source>
</evidence>
<dbReference type="PRINTS" id="PR01806">
    <property type="entry name" value="VIRFACTRMVIN"/>
</dbReference>
<evidence type="ECO:0000256" key="5">
    <source>
        <dbReference type="ARBA" id="ARBA00022984"/>
    </source>
</evidence>
<feature type="transmembrane region" description="Helical" evidence="8">
    <location>
        <begin position="125"/>
        <end position="146"/>
    </location>
</feature>
<feature type="transmembrane region" description="Helical" evidence="8">
    <location>
        <begin position="371"/>
        <end position="396"/>
    </location>
</feature>
<reference evidence="9 10" key="1">
    <citation type="submission" date="2018-12" db="EMBL/GenBank/DDBJ databases">
        <authorList>
            <consortium name="Pathogen Informatics"/>
        </authorList>
    </citation>
    <scope>NUCLEOTIDE SEQUENCE [LARGE SCALE GENOMIC DNA]</scope>
    <source>
        <strain evidence="9 10">NCTC10918</strain>
    </source>
</reference>
<keyword evidence="6 8" id="KW-1133">Transmembrane helix</keyword>
<dbReference type="Proteomes" id="UP000270988">
    <property type="component" value="Chromosome"/>
</dbReference>
<keyword evidence="3 8" id="KW-0812">Transmembrane</keyword>
<evidence type="ECO:0000313" key="10">
    <source>
        <dbReference type="Proteomes" id="UP000270988"/>
    </source>
</evidence>
<dbReference type="NCBIfam" id="TIGR01695">
    <property type="entry name" value="murJ_mviN"/>
    <property type="match status" value="1"/>
</dbReference>
<feature type="transmembrane region" description="Helical" evidence="8">
    <location>
        <begin position="53"/>
        <end position="72"/>
    </location>
</feature>
<dbReference type="PANTHER" id="PTHR47019:SF1">
    <property type="entry name" value="LIPID II FLIPPASE MURJ"/>
    <property type="match status" value="1"/>
</dbReference>
<gene>
    <name evidence="9" type="primary">murJ</name>
    <name evidence="9" type="ORF">NCTC10918_02033</name>
</gene>
<keyword evidence="4" id="KW-0133">Cell shape</keyword>
<evidence type="ECO:0000256" key="8">
    <source>
        <dbReference type="SAM" id="Phobius"/>
    </source>
</evidence>
<dbReference type="Pfam" id="PF03023">
    <property type="entry name" value="MurJ"/>
    <property type="match status" value="1"/>
</dbReference>
<dbReference type="STRING" id="762948.HMPREF0733_10915"/>
<feature type="transmembrane region" description="Helical" evidence="8">
    <location>
        <begin position="246"/>
        <end position="267"/>
    </location>
</feature>
<evidence type="ECO:0000256" key="4">
    <source>
        <dbReference type="ARBA" id="ARBA00022960"/>
    </source>
</evidence>
<dbReference type="AlphaFoldDB" id="A0A448UY16"/>
<evidence type="ECO:0000256" key="2">
    <source>
        <dbReference type="ARBA" id="ARBA00022475"/>
    </source>
</evidence>
<keyword evidence="7 8" id="KW-0472">Membrane</keyword>
<dbReference type="InterPro" id="IPR051050">
    <property type="entry name" value="Lipid_II_flippase_MurJ/MviN"/>
</dbReference>
<dbReference type="GO" id="GO:0015648">
    <property type="term" value="F:lipid-linked peptidoglycan transporter activity"/>
    <property type="evidence" value="ECO:0007669"/>
    <property type="project" value="TreeGrafter"/>
</dbReference>
<evidence type="ECO:0000256" key="6">
    <source>
        <dbReference type="ARBA" id="ARBA00022989"/>
    </source>
</evidence>
<evidence type="ECO:0000256" key="3">
    <source>
        <dbReference type="ARBA" id="ARBA00022692"/>
    </source>
</evidence>
<dbReference type="GO" id="GO:0008360">
    <property type="term" value="P:regulation of cell shape"/>
    <property type="evidence" value="ECO:0007669"/>
    <property type="project" value="UniProtKB-KW"/>
</dbReference>
<dbReference type="EMBL" id="LR134521">
    <property type="protein sequence ID" value="VEJ30744.1"/>
    <property type="molecule type" value="Genomic_DNA"/>
</dbReference>
<feature type="transmembrane region" description="Helical" evidence="8">
    <location>
        <begin position="84"/>
        <end position="113"/>
    </location>
</feature>
<feature type="transmembrane region" description="Helical" evidence="8">
    <location>
        <begin position="502"/>
        <end position="528"/>
    </location>
</feature>
<dbReference type="GO" id="GO:0005886">
    <property type="term" value="C:plasma membrane"/>
    <property type="evidence" value="ECO:0007669"/>
    <property type="project" value="UniProtKB-SubCell"/>
</dbReference>
<comment type="subcellular location">
    <subcellularLocation>
        <location evidence="1">Cell membrane</location>
        <topology evidence="1">Multi-pass membrane protein</topology>
    </subcellularLocation>
</comment>
<feature type="transmembrane region" description="Helical" evidence="8">
    <location>
        <begin position="299"/>
        <end position="317"/>
    </location>
</feature>
<dbReference type="GO" id="GO:0034204">
    <property type="term" value="P:lipid translocation"/>
    <property type="evidence" value="ECO:0007669"/>
    <property type="project" value="TreeGrafter"/>
</dbReference>
<feature type="transmembrane region" description="Helical" evidence="8">
    <location>
        <begin position="203"/>
        <end position="225"/>
    </location>
</feature>
<evidence type="ECO:0000256" key="1">
    <source>
        <dbReference type="ARBA" id="ARBA00004651"/>
    </source>
</evidence>
<feature type="transmembrane region" description="Helical" evidence="8">
    <location>
        <begin position="343"/>
        <end position="365"/>
    </location>
</feature>
<organism evidence="9 10">
    <name type="scientific">Rothia dentocariosa</name>
    <dbReference type="NCBI Taxonomy" id="2047"/>
    <lineage>
        <taxon>Bacteria</taxon>
        <taxon>Bacillati</taxon>
        <taxon>Actinomycetota</taxon>
        <taxon>Actinomycetes</taxon>
        <taxon>Micrococcales</taxon>
        <taxon>Micrococcaceae</taxon>
        <taxon>Rothia</taxon>
    </lineage>
</organism>
<feature type="transmembrane region" description="Helical" evidence="8">
    <location>
        <begin position="436"/>
        <end position="456"/>
    </location>
</feature>
<keyword evidence="2" id="KW-1003">Cell membrane</keyword>
<feature type="transmembrane region" description="Helical" evidence="8">
    <location>
        <begin position="408"/>
        <end position="430"/>
    </location>
</feature>
<name>A0A448UY16_9MICC</name>
<dbReference type="GO" id="GO:0009252">
    <property type="term" value="P:peptidoglycan biosynthetic process"/>
    <property type="evidence" value="ECO:0007669"/>
    <property type="project" value="UniProtKB-KW"/>
</dbReference>
<sequence>MARTDARSSAIMAAGTLVSRVLGFLKAILLTVALGALSTVGDVFETANTLPNLIYVLVAGGVFNAVLVPQIIKAAKAQDGGERYISKLVTITVTAIGLITAITLACAIPIINVMGSTWTPEQKELGYIFSFWCLPQIFFYGLYTVIGQVLNAKEAFGAFMWAPVLNNVVAIAALFIFIFTFGAQDTTINPPRHSVESWTSMQTIFLAGSATLGVALQAIVLFIPLRKLGLRLKPDFGWRGIGLREASRLAIWTLAAGAVSNLSYMYMTRVAASVVSARAQYADMGIQIPGLQAMNYASMLYSLPHGVIGISIATVLFNRMSSSAIADDSDSVIHALSHGMRTAGIATVFCALALIVLAGPVAVLFSGGDPVAATVIGRLIAITALGTPALTISFLYGRVLYARENARTPFLIQFYAAIVMVIMSGVASLLDPRYTVYALSLIFPVQNLFVVAISHYEIRRRLGYYGQKRIINMYARTTLAACFAGVIAAAVLWVLGGYNLDGFAWASKISAVITLIICGLTMLFSYVVMLKIFRVREADALFAPIAGKVKALARRGPQTNLKPARKPLKTPYPA</sequence>
<feature type="transmembrane region" description="Helical" evidence="8">
    <location>
        <begin position="158"/>
        <end position="183"/>
    </location>
</feature>
<keyword evidence="5" id="KW-0573">Peptidoglycan synthesis</keyword>
<evidence type="ECO:0000256" key="7">
    <source>
        <dbReference type="ARBA" id="ARBA00023136"/>
    </source>
</evidence>
<dbReference type="PANTHER" id="PTHR47019">
    <property type="entry name" value="LIPID II FLIPPASE MURJ"/>
    <property type="match status" value="1"/>
</dbReference>
<feature type="transmembrane region" description="Helical" evidence="8">
    <location>
        <begin position="21"/>
        <end position="41"/>
    </location>
</feature>
<protein>
    <submittedName>
        <fullName evidence="9">Integral membrane protein MviN</fullName>
    </submittedName>
</protein>